<evidence type="ECO:0000259" key="1">
    <source>
        <dbReference type="Pfam" id="PF09361"/>
    </source>
</evidence>
<sequence length="148" mass="16254">MTKNPFFDNWLKVDFTTPIPGFGGAPVDMKNIMESGRKTFQAITEAQQIALESMQTIAQRQTEILSQFVQDQSAIARDIANEGTPEEKIARSAELFGKAFEKTVSSSREVADILNKSAREASDIINNRVKGAINEIKTTVEEASSKAA</sequence>
<dbReference type="NCBIfam" id="TIGR01841">
    <property type="entry name" value="phasin"/>
    <property type="match status" value="1"/>
</dbReference>
<dbReference type="InterPro" id="IPR018968">
    <property type="entry name" value="Phasin"/>
</dbReference>
<gene>
    <name evidence="2" type="ORF">DI586_08440</name>
</gene>
<dbReference type="EMBL" id="QFOT01000100">
    <property type="protein sequence ID" value="PZP54930.1"/>
    <property type="molecule type" value="Genomic_DNA"/>
</dbReference>
<comment type="caution">
    <text evidence="2">The sequence shown here is derived from an EMBL/GenBank/DDBJ whole genome shotgun (WGS) entry which is preliminary data.</text>
</comment>
<name>A0A2W5FM81_9BACT</name>
<dbReference type="Proteomes" id="UP000249739">
    <property type="component" value="Unassembled WGS sequence"/>
</dbReference>
<feature type="domain" description="Phasin" evidence="1">
    <location>
        <begin position="32"/>
        <end position="129"/>
    </location>
</feature>
<protein>
    <recommendedName>
        <fullName evidence="1">Phasin domain-containing protein</fullName>
    </recommendedName>
</protein>
<organism evidence="2 3">
    <name type="scientific">Micavibrio aeruginosavorus</name>
    <dbReference type="NCBI Taxonomy" id="349221"/>
    <lineage>
        <taxon>Bacteria</taxon>
        <taxon>Pseudomonadati</taxon>
        <taxon>Bdellovibrionota</taxon>
        <taxon>Bdellovibrionia</taxon>
        <taxon>Bdellovibrionales</taxon>
        <taxon>Pseudobdellovibrionaceae</taxon>
        <taxon>Micavibrio</taxon>
    </lineage>
</organism>
<proteinExistence type="predicted"/>
<evidence type="ECO:0000313" key="2">
    <source>
        <dbReference type="EMBL" id="PZP54930.1"/>
    </source>
</evidence>
<reference evidence="2 3" key="1">
    <citation type="submission" date="2017-08" db="EMBL/GenBank/DDBJ databases">
        <title>Infants hospitalized years apart are colonized by the same room-sourced microbial strains.</title>
        <authorList>
            <person name="Brooks B."/>
            <person name="Olm M.R."/>
            <person name="Firek B.A."/>
            <person name="Baker R."/>
            <person name="Thomas B.C."/>
            <person name="Morowitz M.J."/>
            <person name="Banfield J.F."/>
        </authorList>
    </citation>
    <scope>NUCLEOTIDE SEQUENCE [LARGE SCALE GENOMIC DNA]</scope>
    <source>
        <strain evidence="2">S2_006_000_R2_64</strain>
    </source>
</reference>
<dbReference type="Pfam" id="PF09361">
    <property type="entry name" value="Phasin_2"/>
    <property type="match status" value="1"/>
</dbReference>
<dbReference type="AlphaFoldDB" id="A0A2W5FM81"/>
<evidence type="ECO:0000313" key="3">
    <source>
        <dbReference type="Proteomes" id="UP000249739"/>
    </source>
</evidence>
<accession>A0A2W5FM81</accession>
<dbReference type="InterPro" id="IPR010127">
    <property type="entry name" value="Phasin_subfam-1"/>
</dbReference>